<dbReference type="InterPro" id="IPR051803">
    <property type="entry name" value="TA_system_RelE-like_toxin"/>
</dbReference>
<dbReference type="PANTHER" id="PTHR33755">
    <property type="entry name" value="TOXIN PARE1-RELATED"/>
    <property type="match status" value="1"/>
</dbReference>
<keyword evidence="5" id="KW-1185">Reference proteome</keyword>
<evidence type="ECO:0000256" key="3">
    <source>
        <dbReference type="PIRNR" id="PIRNR029218"/>
    </source>
</evidence>
<dbReference type="Pfam" id="PF05016">
    <property type="entry name" value="ParE_toxin"/>
    <property type="match status" value="1"/>
</dbReference>
<dbReference type="PANTHER" id="PTHR33755:SF3">
    <property type="entry name" value="TOXIN"/>
    <property type="match status" value="1"/>
</dbReference>
<sequence>MYKLSNLAAEDFAAIYEYTLLKFGVIQADKYTDNLENIFNLLTSAPLMGHECPDIGLNIRRHDHNQHAIFYRPQKYGIFIIRILHQQMQPMKYFFDL</sequence>
<organism evidence="4 5">
    <name type="scientific">Acinetobacter puyangensis</name>
    <dbReference type="NCBI Taxonomy" id="1096779"/>
    <lineage>
        <taxon>Bacteria</taxon>
        <taxon>Pseudomonadati</taxon>
        <taxon>Pseudomonadota</taxon>
        <taxon>Gammaproteobacteria</taxon>
        <taxon>Moraxellales</taxon>
        <taxon>Moraxellaceae</taxon>
        <taxon>Acinetobacter</taxon>
    </lineage>
</organism>
<comment type="similarity">
    <text evidence="1 3">Belongs to the RelE toxin family.</text>
</comment>
<dbReference type="RefSeq" id="WP_097078852.1">
    <property type="nucleotide sequence ID" value="NZ_BAABHT010000001.1"/>
</dbReference>
<dbReference type="AlphaFoldDB" id="A0A240E8P9"/>
<dbReference type="EMBL" id="OANT01000003">
    <property type="protein sequence ID" value="SNX44623.1"/>
    <property type="molecule type" value="Genomic_DNA"/>
</dbReference>
<proteinExistence type="inferred from homology"/>
<dbReference type="OrthoDB" id="516834at2"/>
<dbReference type="PIRSF" id="PIRSF029218">
    <property type="entry name" value="ParE"/>
    <property type="match status" value="1"/>
</dbReference>
<keyword evidence="2" id="KW-1277">Toxin-antitoxin system</keyword>
<dbReference type="Gene3D" id="3.30.2310.20">
    <property type="entry name" value="RelE-like"/>
    <property type="match status" value="1"/>
</dbReference>
<name>A0A240E8P9_9GAMM</name>
<accession>A0A240E8P9</accession>
<evidence type="ECO:0000256" key="1">
    <source>
        <dbReference type="ARBA" id="ARBA00006226"/>
    </source>
</evidence>
<protein>
    <recommendedName>
        <fullName evidence="3">Toxin</fullName>
    </recommendedName>
</protein>
<dbReference type="InterPro" id="IPR007712">
    <property type="entry name" value="RelE/ParE_toxin"/>
</dbReference>
<evidence type="ECO:0000313" key="4">
    <source>
        <dbReference type="EMBL" id="SNX44623.1"/>
    </source>
</evidence>
<reference evidence="5" key="1">
    <citation type="submission" date="2016-09" db="EMBL/GenBank/DDBJ databases">
        <authorList>
            <person name="Varghese N."/>
            <person name="Submissions S."/>
        </authorList>
    </citation>
    <scope>NUCLEOTIDE SEQUENCE [LARGE SCALE GENOMIC DNA]</scope>
    <source>
        <strain evidence="5">ANC 4466</strain>
    </source>
</reference>
<dbReference type="InterPro" id="IPR028344">
    <property type="entry name" value="ParE1/4"/>
</dbReference>
<dbReference type="InterPro" id="IPR035093">
    <property type="entry name" value="RelE/ParE_toxin_dom_sf"/>
</dbReference>
<evidence type="ECO:0000313" key="5">
    <source>
        <dbReference type="Proteomes" id="UP000219042"/>
    </source>
</evidence>
<gene>
    <name evidence="4" type="ORF">SAMN05421731_103365</name>
</gene>
<evidence type="ECO:0000256" key="2">
    <source>
        <dbReference type="ARBA" id="ARBA00022649"/>
    </source>
</evidence>
<dbReference type="Proteomes" id="UP000219042">
    <property type="component" value="Unassembled WGS sequence"/>
</dbReference>